<dbReference type="SUPFAM" id="SSF47459">
    <property type="entry name" value="HLH, helix-loop-helix DNA-binding domain"/>
    <property type="match status" value="1"/>
</dbReference>
<dbReference type="Pfam" id="PF00010">
    <property type="entry name" value="HLH"/>
    <property type="match status" value="1"/>
</dbReference>
<dbReference type="SMART" id="SM00353">
    <property type="entry name" value="HLH"/>
    <property type="match status" value="1"/>
</dbReference>
<dbReference type="Ensembl" id="ENSAMXT00000036879.1">
    <property type="protein sequence ID" value="ENSAMXP00000054501.1"/>
    <property type="gene ID" value="ENSAMXG00000037638.1"/>
</dbReference>
<evidence type="ECO:0000256" key="2">
    <source>
        <dbReference type="ARBA" id="ARBA00022473"/>
    </source>
</evidence>
<keyword evidence="6" id="KW-0805">Transcription regulation</keyword>
<dbReference type="InterPro" id="IPR050370">
    <property type="entry name" value="HES_HEY"/>
</dbReference>
<dbReference type="FunCoup" id="A0A3B1KKU6">
    <property type="interactions" value="41"/>
</dbReference>
<evidence type="ECO:0000259" key="15">
    <source>
        <dbReference type="PROSITE" id="PS50888"/>
    </source>
</evidence>
<evidence type="ECO:0000256" key="8">
    <source>
        <dbReference type="ARBA" id="ARBA00023163"/>
    </source>
</evidence>
<dbReference type="PANTHER" id="PTHR10985">
    <property type="entry name" value="BASIC HELIX-LOOP-HELIX TRANSCRIPTION FACTOR, HES-RELATED"/>
    <property type="match status" value="1"/>
</dbReference>
<evidence type="ECO:0000256" key="4">
    <source>
        <dbReference type="ARBA" id="ARBA00022782"/>
    </source>
</evidence>
<dbReference type="InterPro" id="IPR003650">
    <property type="entry name" value="Orange_dom"/>
</dbReference>
<evidence type="ECO:0000313" key="17">
    <source>
        <dbReference type="Ensembl" id="ENSAMXP00000054501.1"/>
    </source>
</evidence>
<organism evidence="17 18">
    <name type="scientific">Astyanax mexicanus</name>
    <name type="common">Blind cave fish</name>
    <name type="synonym">Astyanax fasciatus mexicanus</name>
    <dbReference type="NCBI Taxonomy" id="7994"/>
    <lineage>
        <taxon>Eukaryota</taxon>
        <taxon>Metazoa</taxon>
        <taxon>Chordata</taxon>
        <taxon>Craniata</taxon>
        <taxon>Vertebrata</taxon>
        <taxon>Euteleostomi</taxon>
        <taxon>Actinopterygii</taxon>
        <taxon>Neopterygii</taxon>
        <taxon>Teleostei</taxon>
        <taxon>Ostariophysi</taxon>
        <taxon>Characiformes</taxon>
        <taxon>Characoidei</taxon>
        <taxon>Acestrorhamphidae</taxon>
        <taxon>Acestrorhamphinae</taxon>
        <taxon>Astyanax</taxon>
    </lineage>
</organism>
<keyword evidence="7" id="KW-0238">DNA-binding</keyword>
<keyword evidence="3" id="KW-0678">Repressor</keyword>
<evidence type="ECO:0000256" key="13">
    <source>
        <dbReference type="ARBA" id="ARBA00081413"/>
    </source>
</evidence>
<evidence type="ECO:0000256" key="9">
    <source>
        <dbReference type="ARBA" id="ARBA00023242"/>
    </source>
</evidence>
<dbReference type="GO" id="GO:0045596">
    <property type="term" value="P:negative regulation of cell differentiation"/>
    <property type="evidence" value="ECO:0007669"/>
    <property type="project" value="UniProtKB-ARBA"/>
</dbReference>
<keyword evidence="5" id="KW-0524">Neurogenesis</keyword>
<dbReference type="FunFam" id="4.10.280.10:FF:000033">
    <property type="entry name" value="Transcription factor HES-5"/>
    <property type="match status" value="1"/>
</dbReference>
<dbReference type="Gene3D" id="4.10.280.10">
    <property type="entry name" value="Helix-loop-helix DNA-binding domain"/>
    <property type="match status" value="1"/>
</dbReference>
<dbReference type="CDD" id="cd11461">
    <property type="entry name" value="bHLH-O_HES5"/>
    <property type="match status" value="1"/>
</dbReference>
<protein>
    <recommendedName>
        <fullName evidence="12">Transcription factor HES-5</fullName>
    </recommendedName>
    <alternativeName>
        <fullName evidence="13">Hairy and enhancer of split 5</fullName>
    </alternativeName>
</protein>
<comment type="subunit">
    <text evidence="10">Transcription repression requires formation of a complex with a corepressor protein of the Groucho/TLE family.</text>
</comment>
<evidence type="ECO:0000259" key="16">
    <source>
        <dbReference type="PROSITE" id="PS51054"/>
    </source>
</evidence>
<dbReference type="Bgee" id="ENSAMXG00000037638">
    <property type="expression patterns" value="Expressed in embryo and 4 other cell types or tissues"/>
</dbReference>
<dbReference type="GO" id="GO:0006355">
    <property type="term" value="P:regulation of DNA-templated transcription"/>
    <property type="evidence" value="ECO:0007669"/>
    <property type="project" value="InterPro"/>
</dbReference>
<evidence type="ECO:0000256" key="11">
    <source>
        <dbReference type="ARBA" id="ARBA00060201"/>
    </source>
</evidence>
<evidence type="ECO:0000256" key="7">
    <source>
        <dbReference type="ARBA" id="ARBA00023125"/>
    </source>
</evidence>
<evidence type="ECO:0000313" key="18">
    <source>
        <dbReference type="Proteomes" id="UP000018467"/>
    </source>
</evidence>
<dbReference type="GeneTree" id="ENSGT00940000163346"/>
<reference evidence="17" key="3">
    <citation type="submission" date="2025-08" db="UniProtKB">
        <authorList>
            <consortium name="Ensembl"/>
        </authorList>
    </citation>
    <scope>IDENTIFICATION</scope>
</reference>
<dbReference type="GO" id="GO:0003677">
    <property type="term" value="F:DNA binding"/>
    <property type="evidence" value="ECO:0007669"/>
    <property type="project" value="UniProtKB-KW"/>
</dbReference>
<dbReference type="GO" id="GO:0007399">
    <property type="term" value="P:nervous system development"/>
    <property type="evidence" value="ECO:0007669"/>
    <property type="project" value="UniProtKB-KW"/>
</dbReference>
<dbReference type="AlphaFoldDB" id="A0A3B1KKU6"/>
<dbReference type="InterPro" id="IPR036638">
    <property type="entry name" value="HLH_DNA-bd_sf"/>
</dbReference>
<dbReference type="PROSITE" id="PS51054">
    <property type="entry name" value="ORANGE"/>
    <property type="match status" value="1"/>
</dbReference>
<keyword evidence="2" id="KW-0217">Developmental protein</keyword>
<reference evidence="17" key="4">
    <citation type="submission" date="2025-09" db="UniProtKB">
        <authorList>
            <consortium name="Ensembl"/>
        </authorList>
    </citation>
    <scope>IDENTIFICATION</scope>
</reference>
<evidence type="ECO:0000256" key="6">
    <source>
        <dbReference type="ARBA" id="ARBA00023015"/>
    </source>
</evidence>
<dbReference type="InterPro" id="IPR011598">
    <property type="entry name" value="bHLH_dom"/>
</dbReference>
<reference evidence="18" key="2">
    <citation type="journal article" date="2014" name="Nat. Commun.">
        <title>The cavefish genome reveals candidate genes for eye loss.</title>
        <authorList>
            <person name="McGaugh S.E."/>
            <person name="Gross J.B."/>
            <person name="Aken B."/>
            <person name="Blin M."/>
            <person name="Borowsky R."/>
            <person name="Chalopin D."/>
            <person name="Hinaux H."/>
            <person name="Jeffery W.R."/>
            <person name="Keene A."/>
            <person name="Ma L."/>
            <person name="Minx P."/>
            <person name="Murphy D."/>
            <person name="O'Quin K.E."/>
            <person name="Retaux S."/>
            <person name="Rohner N."/>
            <person name="Searle S.M."/>
            <person name="Stahl B.A."/>
            <person name="Tabin C."/>
            <person name="Volff J.N."/>
            <person name="Yoshizawa M."/>
            <person name="Warren W.C."/>
        </authorList>
    </citation>
    <scope>NUCLEOTIDE SEQUENCE [LARGE SCALE GENOMIC DNA]</scope>
    <source>
        <strain evidence="18">female</strain>
    </source>
</reference>
<dbReference type="GO" id="GO:0030154">
    <property type="term" value="P:cell differentiation"/>
    <property type="evidence" value="ECO:0007669"/>
    <property type="project" value="UniProtKB-KW"/>
</dbReference>
<keyword evidence="18" id="KW-1185">Reference proteome</keyword>
<dbReference type="GO" id="GO:0046983">
    <property type="term" value="F:protein dimerization activity"/>
    <property type="evidence" value="ECO:0007669"/>
    <property type="project" value="InterPro"/>
</dbReference>
<evidence type="ECO:0000256" key="10">
    <source>
        <dbReference type="ARBA" id="ARBA00023791"/>
    </source>
</evidence>
<proteinExistence type="predicted"/>
<dbReference type="GO" id="GO:0097150">
    <property type="term" value="P:neuronal stem cell population maintenance"/>
    <property type="evidence" value="ECO:0007669"/>
    <property type="project" value="UniProtKB-ARBA"/>
</dbReference>
<dbReference type="GO" id="GO:0005634">
    <property type="term" value="C:nucleus"/>
    <property type="evidence" value="ECO:0007669"/>
    <property type="project" value="UniProtKB-SubCell"/>
</dbReference>
<evidence type="ECO:0000256" key="12">
    <source>
        <dbReference type="ARBA" id="ARBA00072975"/>
    </source>
</evidence>
<keyword evidence="4" id="KW-0221">Differentiation</keyword>
<name>A0A3B1KKU6_ASTMX</name>
<keyword evidence="8" id="KW-0804">Transcription</keyword>
<feature type="domain" description="Orange" evidence="16">
    <location>
        <begin position="98"/>
        <end position="130"/>
    </location>
</feature>
<comment type="subcellular location">
    <subcellularLocation>
        <location evidence="1">Nucleus</location>
    </subcellularLocation>
</comment>
<dbReference type="PROSITE" id="PS50888">
    <property type="entry name" value="BHLH"/>
    <property type="match status" value="1"/>
</dbReference>
<comment type="function">
    <text evidence="11">Transcriptional repressor of genes that require a bHLH protein for their transcription. Plays an important role as neurogenesis negative regulator.</text>
</comment>
<sequence>MRLNCVLNQGNAPLAPGPRNTELFLFVSKMFQKPIVEKMRRERINSSIEKLKSLLGREFLKQQPDSRQEKADILEMTLQFLKQQQQQPHNDFVCSTAANEGYSKCVQEAVSFLSQCGAQTLSQRRLLSHFLTMQPSMENRTSVLQLSSPACSTSSKEKPPASTALWRPW</sequence>
<accession>A0A3B1KKU6</accession>
<evidence type="ECO:0000256" key="1">
    <source>
        <dbReference type="ARBA" id="ARBA00004123"/>
    </source>
</evidence>
<evidence type="ECO:0000256" key="3">
    <source>
        <dbReference type="ARBA" id="ARBA00022491"/>
    </source>
</evidence>
<feature type="region of interest" description="Disordered" evidence="14">
    <location>
        <begin position="148"/>
        <end position="169"/>
    </location>
</feature>
<feature type="domain" description="BHLH" evidence="15">
    <location>
        <begin position="28"/>
        <end position="84"/>
    </location>
</feature>
<keyword evidence="9" id="KW-0539">Nucleus</keyword>
<dbReference type="InParanoid" id="A0A3B1KKU6"/>
<evidence type="ECO:0000256" key="5">
    <source>
        <dbReference type="ARBA" id="ARBA00022902"/>
    </source>
</evidence>
<evidence type="ECO:0000256" key="14">
    <source>
        <dbReference type="SAM" id="MobiDB-lite"/>
    </source>
</evidence>
<reference evidence="18" key="1">
    <citation type="submission" date="2013-03" db="EMBL/GenBank/DDBJ databases">
        <authorList>
            <person name="Jeffery W."/>
            <person name="Warren W."/>
            <person name="Wilson R.K."/>
        </authorList>
    </citation>
    <scope>NUCLEOTIDE SEQUENCE</scope>
    <source>
        <strain evidence="18">female</strain>
    </source>
</reference>
<dbReference type="Proteomes" id="UP000018467">
    <property type="component" value="Unassembled WGS sequence"/>
</dbReference>
<dbReference type="GO" id="GO:0048513">
    <property type="term" value="P:animal organ development"/>
    <property type="evidence" value="ECO:0007669"/>
    <property type="project" value="UniProtKB-ARBA"/>
</dbReference>